<dbReference type="EMBL" id="CZQA01000001">
    <property type="protein sequence ID" value="CUS32187.1"/>
    <property type="molecule type" value="Genomic_DNA"/>
</dbReference>
<keyword evidence="5" id="KW-0547">Nucleotide-binding</keyword>
<dbReference type="InterPro" id="IPR004358">
    <property type="entry name" value="Sig_transdc_His_kin-like_C"/>
</dbReference>
<evidence type="ECO:0000256" key="2">
    <source>
        <dbReference type="ARBA" id="ARBA00012438"/>
    </source>
</evidence>
<dbReference type="GO" id="GO:0000155">
    <property type="term" value="F:phosphorelay sensor kinase activity"/>
    <property type="evidence" value="ECO:0007669"/>
    <property type="project" value="InterPro"/>
</dbReference>
<keyword evidence="3 11" id="KW-0597">Phosphoprotein</keyword>
<evidence type="ECO:0000256" key="9">
    <source>
        <dbReference type="ARBA" id="ARBA00064003"/>
    </source>
</evidence>
<evidence type="ECO:0000313" key="14">
    <source>
        <dbReference type="EMBL" id="CUS32187.1"/>
    </source>
</evidence>
<dbReference type="FunFam" id="3.30.565.10:FF:000010">
    <property type="entry name" value="Sensor histidine kinase RcsC"/>
    <property type="match status" value="1"/>
</dbReference>
<accession>A0A0S4L8H7</accession>
<comment type="subunit">
    <text evidence="9">At low DSF concentrations, interacts with RpfF.</text>
</comment>
<reference evidence="14 15" key="1">
    <citation type="submission" date="2015-10" db="EMBL/GenBank/DDBJ databases">
        <authorList>
            <person name="Gilbert D.G."/>
        </authorList>
    </citation>
    <scope>NUCLEOTIDE SEQUENCE [LARGE SCALE GENOMIC DNA]</scope>
    <source>
        <strain evidence="14">COMA1</strain>
    </source>
</reference>
<evidence type="ECO:0000256" key="8">
    <source>
        <dbReference type="ARBA" id="ARBA00023012"/>
    </source>
</evidence>
<dbReference type="AlphaFoldDB" id="A0A0S4L8H7"/>
<dbReference type="EC" id="2.7.13.3" evidence="2"/>
<dbReference type="CDD" id="cd00156">
    <property type="entry name" value="REC"/>
    <property type="match status" value="1"/>
</dbReference>
<dbReference type="STRING" id="1742972.COMA1_10491"/>
<dbReference type="CDD" id="cd16922">
    <property type="entry name" value="HATPase_EvgS-ArcB-TorS-like"/>
    <property type="match status" value="1"/>
</dbReference>
<dbReference type="CDD" id="cd00082">
    <property type="entry name" value="HisKA"/>
    <property type="match status" value="1"/>
</dbReference>
<dbReference type="InterPro" id="IPR005467">
    <property type="entry name" value="His_kinase_dom"/>
</dbReference>
<dbReference type="Gene3D" id="3.40.50.2300">
    <property type="match status" value="1"/>
</dbReference>
<evidence type="ECO:0000256" key="11">
    <source>
        <dbReference type="PROSITE-ProRule" id="PRU00169"/>
    </source>
</evidence>
<dbReference type="Proteomes" id="UP000199032">
    <property type="component" value="Unassembled WGS sequence"/>
</dbReference>
<dbReference type="InterPro" id="IPR003594">
    <property type="entry name" value="HATPase_dom"/>
</dbReference>
<dbReference type="InterPro" id="IPR036097">
    <property type="entry name" value="HisK_dim/P_sf"/>
</dbReference>
<dbReference type="PANTHER" id="PTHR45339:SF1">
    <property type="entry name" value="HYBRID SIGNAL TRANSDUCTION HISTIDINE KINASE J"/>
    <property type="match status" value="1"/>
</dbReference>
<organism evidence="14 15">
    <name type="scientific">Candidatus Nitrospira nitrosa</name>
    <dbReference type="NCBI Taxonomy" id="1742972"/>
    <lineage>
        <taxon>Bacteria</taxon>
        <taxon>Pseudomonadati</taxon>
        <taxon>Nitrospirota</taxon>
        <taxon>Nitrospiria</taxon>
        <taxon>Nitrospirales</taxon>
        <taxon>Nitrospiraceae</taxon>
        <taxon>Nitrospira</taxon>
    </lineage>
</organism>
<keyword evidence="4 14" id="KW-0808">Transferase</keyword>
<evidence type="ECO:0000256" key="5">
    <source>
        <dbReference type="ARBA" id="ARBA00022741"/>
    </source>
</evidence>
<dbReference type="GO" id="GO:0005524">
    <property type="term" value="F:ATP binding"/>
    <property type="evidence" value="ECO:0007669"/>
    <property type="project" value="UniProtKB-KW"/>
</dbReference>
<dbReference type="FunFam" id="1.10.287.130:FF:000002">
    <property type="entry name" value="Two-component osmosensing histidine kinase"/>
    <property type="match status" value="1"/>
</dbReference>
<evidence type="ECO:0000259" key="12">
    <source>
        <dbReference type="PROSITE" id="PS50109"/>
    </source>
</evidence>
<keyword evidence="8" id="KW-0902">Two-component regulatory system</keyword>
<dbReference type="InterPro" id="IPR003661">
    <property type="entry name" value="HisK_dim/P_dom"/>
</dbReference>
<gene>
    <name evidence="14" type="ORF">COMA1_10491</name>
</gene>
<evidence type="ECO:0000256" key="7">
    <source>
        <dbReference type="ARBA" id="ARBA00022840"/>
    </source>
</evidence>
<dbReference type="PROSITE" id="PS50109">
    <property type="entry name" value="HIS_KIN"/>
    <property type="match status" value="1"/>
</dbReference>
<evidence type="ECO:0000259" key="13">
    <source>
        <dbReference type="PROSITE" id="PS50110"/>
    </source>
</evidence>
<dbReference type="InterPro" id="IPR036890">
    <property type="entry name" value="HATPase_C_sf"/>
</dbReference>
<keyword evidence="15" id="KW-1185">Reference proteome</keyword>
<evidence type="ECO:0000313" key="15">
    <source>
        <dbReference type="Proteomes" id="UP000199032"/>
    </source>
</evidence>
<dbReference type="OrthoDB" id="9801651at2"/>
<evidence type="ECO:0000256" key="1">
    <source>
        <dbReference type="ARBA" id="ARBA00000085"/>
    </source>
</evidence>
<keyword evidence="6 14" id="KW-0418">Kinase</keyword>
<dbReference type="Pfam" id="PF02518">
    <property type="entry name" value="HATPase_c"/>
    <property type="match status" value="1"/>
</dbReference>
<dbReference type="InterPro" id="IPR011006">
    <property type="entry name" value="CheY-like_superfamily"/>
</dbReference>
<evidence type="ECO:0000256" key="6">
    <source>
        <dbReference type="ARBA" id="ARBA00022777"/>
    </source>
</evidence>
<dbReference type="PRINTS" id="PR00344">
    <property type="entry name" value="BCTRLSENSOR"/>
</dbReference>
<sequence>MTMTTELMESSENRRILIIDDNVLIHDDFRKILQPGDEAHRLEEVRAAVFGGTPRLRPLIRFELDCVDQGQAALALVQKARQEDRPYAVVFVDMRMPPGWDGLETIEHFWAVDPEIQAVICTAYTDHSWEEIIERLGSDDRLLILQKPFSGVEVSQLAMSLTTKWNLARQAHQRLQAAEVANVAKSRFLANMSHEVRTPMNGILGMSELLMQTPLNDKQRRYVQTLQKSGQTLIQIINDILDISKIEAGKLKLEQIAFDLRQLVTEAQELFSGQAGSKGLRLTTILSEAVAHEYVGDPVRIRQILANLIGNAIKFTAQGQVTVSMTVVDDAVGQTNVCLKVQDTGIGVEPAIQANLFTPFTQADGSTTRKFGGTGLGLAIVKQLAEMMGGTVGVESVPGRGSTFWCTMRLGKSTAQSICAKAS</sequence>
<dbReference type="InterPro" id="IPR001789">
    <property type="entry name" value="Sig_transdc_resp-reg_receiver"/>
</dbReference>
<dbReference type="Gene3D" id="3.30.565.10">
    <property type="entry name" value="Histidine kinase-like ATPase, C-terminal domain"/>
    <property type="match status" value="1"/>
</dbReference>
<name>A0A0S4L8H7_9BACT</name>
<keyword evidence="7" id="KW-0067">ATP-binding</keyword>
<evidence type="ECO:0000256" key="4">
    <source>
        <dbReference type="ARBA" id="ARBA00022679"/>
    </source>
</evidence>
<evidence type="ECO:0000256" key="10">
    <source>
        <dbReference type="ARBA" id="ARBA00068150"/>
    </source>
</evidence>
<dbReference type="Pfam" id="PF00512">
    <property type="entry name" value="HisKA"/>
    <property type="match status" value="1"/>
</dbReference>
<dbReference type="SUPFAM" id="SSF52172">
    <property type="entry name" value="CheY-like"/>
    <property type="match status" value="1"/>
</dbReference>
<comment type="catalytic activity">
    <reaction evidence="1">
        <text>ATP + protein L-histidine = ADP + protein N-phospho-L-histidine.</text>
        <dbReference type="EC" id="2.7.13.3"/>
    </reaction>
</comment>
<feature type="domain" description="Histidine kinase" evidence="12">
    <location>
        <begin position="191"/>
        <end position="412"/>
    </location>
</feature>
<feature type="domain" description="Response regulatory" evidence="13">
    <location>
        <begin position="15"/>
        <end position="162"/>
    </location>
</feature>
<dbReference type="PANTHER" id="PTHR45339">
    <property type="entry name" value="HYBRID SIGNAL TRANSDUCTION HISTIDINE KINASE J"/>
    <property type="match status" value="1"/>
</dbReference>
<dbReference type="SMART" id="SM00388">
    <property type="entry name" value="HisKA"/>
    <property type="match status" value="1"/>
</dbReference>
<proteinExistence type="predicted"/>
<dbReference type="SMART" id="SM00387">
    <property type="entry name" value="HATPase_c"/>
    <property type="match status" value="1"/>
</dbReference>
<dbReference type="SUPFAM" id="SSF47384">
    <property type="entry name" value="Homodimeric domain of signal transducing histidine kinase"/>
    <property type="match status" value="1"/>
</dbReference>
<dbReference type="SUPFAM" id="SSF55874">
    <property type="entry name" value="ATPase domain of HSP90 chaperone/DNA topoisomerase II/histidine kinase"/>
    <property type="match status" value="1"/>
</dbReference>
<dbReference type="PROSITE" id="PS50110">
    <property type="entry name" value="RESPONSE_REGULATORY"/>
    <property type="match status" value="1"/>
</dbReference>
<feature type="modified residue" description="4-aspartylphosphate" evidence="11">
    <location>
        <position position="93"/>
    </location>
</feature>
<protein>
    <recommendedName>
        <fullName evidence="10">Sensory/regulatory protein RpfC</fullName>
        <ecNumber evidence="2">2.7.13.3</ecNumber>
    </recommendedName>
</protein>
<evidence type="ECO:0000256" key="3">
    <source>
        <dbReference type="ARBA" id="ARBA00022553"/>
    </source>
</evidence>
<dbReference type="Gene3D" id="1.10.287.130">
    <property type="match status" value="1"/>
</dbReference>